<proteinExistence type="predicted"/>
<evidence type="ECO:0000313" key="6">
    <source>
        <dbReference type="Proteomes" id="UP000366766"/>
    </source>
</evidence>
<dbReference type="RefSeq" id="WP_022381005.1">
    <property type="nucleotide sequence ID" value="NZ_BTHH01000032.1"/>
</dbReference>
<evidence type="ECO:0000256" key="1">
    <source>
        <dbReference type="SAM" id="Phobius"/>
    </source>
</evidence>
<organism evidence="3 5">
    <name type="scientific">Blautia wexlerae</name>
    <dbReference type="NCBI Taxonomy" id="418240"/>
    <lineage>
        <taxon>Bacteria</taxon>
        <taxon>Bacillati</taxon>
        <taxon>Bacillota</taxon>
        <taxon>Clostridia</taxon>
        <taxon>Lachnospirales</taxon>
        <taxon>Lachnospiraceae</taxon>
        <taxon>Blautia</taxon>
    </lineage>
</organism>
<evidence type="ECO:0000259" key="2">
    <source>
        <dbReference type="Pfam" id="PF13490"/>
    </source>
</evidence>
<feature type="transmembrane region" description="Helical" evidence="1">
    <location>
        <begin position="84"/>
        <end position="103"/>
    </location>
</feature>
<sequence length="217" mass="25564">MEKINCNVIQDILPLYIDDVVSDDTKELVEEHLQNCEICQRVYHETKTDLENDMKVSVQTKESSNEANDLKNFRKFLKKRKIKTILLSIAATIVCFVAVFMFMNKHVTYISYKDAGITIIEDNKDEVTYRTNIKGNYRWRTSLDRETGVMTIHFEQSLWEKYVSCIFYPYDHIHDILKKDEIKEVYVDKDGTTTTIWEAPEEEQKAYLSEEHTEPLG</sequence>
<protein>
    <recommendedName>
        <fullName evidence="2">Putative zinc-finger domain-containing protein</fullName>
    </recommendedName>
</protein>
<dbReference type="eggNOG" id="ENOG5030J7T">
    <property type="taxonomic scope" value="Bacteria"/>
</dbReference>
<dbReference type="EMBL" id="CABHOF010000083">
    <property type="protein sequence ID" value="VUX67212.1"/>
    <property type="molecule type" value="Genomic_DNA"/>
</dbReference>
<evidence type="ECO:0000313" key="5">
    <source>
        <dbReference type="Proteomes" id="UP000095431"/>
    </source>
</evidence>
<dbReference type="InterPro" id="IPR027383">
    <property type="entry name" value="Znf_put"/>
</dbReference>
<name>A0A174G8S5_9FIRM</name>
<accession>A0A174G8S5</accession>
<keyword evidence="1" id="KW-0812">Transmembrane</keyword>
<evidence type="ECO:0000313" key="4">
    <source>
        <dbReference type="EMBL" id="VUX67212.1"/>
    </source>
</evidence>
<keyword evidence="6" id="KW-1185">Reference proteome</keyword>
<dbReference type="AlphaFoldDB" id="A0A174G8S5"/>
<gene>
    <name evidence="4" type="ORF">BWLFYP14_03487</name>
    <name evidence="3" type="ORF">ERS852478_03270</name>
</gene>
<reference evidence="3 5" key="1">
    <citation type="submission" date="2015-09" db="EMBL/GenBank/DDBJ databases">
        <authorList>
            <consortium name="Pathogen Informatics"/>
        </authorList>
    </citation>
    <scope>NUCLEOTIDE SEQUENCE [LARGE SCALE GENOMIC DNA]</scope>
    <source>
        <strain evidence="3 5">2789STDY5834863</strain>
    </source>
</reference>
<evidence type="ECO:0000313" key="3">
    <source>
        <dbReference type="EMBL" id="CUO58832.1"/>
    </source>
</evidence>
<dbReference type="EMBL" id="CYZN01000030">
    <property type="protein sequence ID" value="CUO58832.1"/>
    <property type="molecule type" value="Genomic_DNA"/>
</dbReference>
<dbReference type="Proteomes" id="UP000366766">
    <property type="component" value="Unassembled WGS sequence"/>
</dbReference>
<reference evidence="4 6" key="2">
    <citation type="submission" date="2019-07" db="EMBL/GenBank/DDBJ databases">
        <authorList>
            <person name="Chang H.-W."/>
            <person name="Raman A."/>
            <person name="Venkatesh S."/>
            <person name="Gehrig J."/>
        </authorList>
    </citation>
    <scope>NUCLEOTIDE SEQUENCE [LARGE SCALE GENOMIC DNA]</scope>
    <source>
        <strain evidence="4">Blautia_wexlerae_LFYP_14</strain>
    </source>
</reference>
<dbReference type="Pfam" id="PF13490">
    <property type="entry name" value="zf-HC2"/>
    <property type="match status" value="1"/>
</dbReference>
<feature type="domain" description="Putative zinc-finger" evidence="2">
    <location>
        <begin position="6"/>
        <end position="40"/>
    </location>
</feature>
<keyword evidence="1" id="KW-0472">Membrane</keyword>
<dbReference type="Proteomes" id="UP000095431">
    <property type="component" value="Unassembled WGS sequence"/>
</dbReference>
<keyword evidence="1" id="KW-1133">Transmembrane helix</keyword>